<feature type="compositionally biased region" description="Low complexity" evidence="1">
    <location>
        <begin position="104"/>
        <end position="122"/>
    </location>
</feature>
<feature type="region of interest" description="Disordered" evidence="1">
    <location>
        <begin position="17"/>
        <end position="214"/>
    </location>
</feature>
<protein>
    <submittedName>
        <fullName evidence="2">Uncharacterized protein</fullName>
    </submittedName>
</protein>
<gene>
    <name evidence="2" type="ORF">AFUS01_LOCUS29415</name>
</gene>
<evidence type="ECO:0000313" key="3">
    <source>
        <dbReference type="Proteomes" id="UP000708208"/>
    </source>
</evidence>
<feature type="compositionally biased region" description="Basic and acidic residues" evidence="1">
    <location>
        <begin position="86"/>
        <end position="103"/>
    </location>
</feature>
<evidence type="ECO:0000313" key="2">
    <source>
        <dbReference type="EMBL" id="CAG7818938.1"/>
    </source>
</evidence>
<keyword evidence="3" id="KW-1185">Reference proteome</keyword>
<proteinExistence type="predicted"/>
<dbReference type="AlphaFoldDB" id="A0A8J2PEQ1"/>
<feature type="compositionally biased region" description="Low complexity" evidence="1">
    <location>
        <begin position="155"/>
        <end position="214"/>
    </location>
</feature>
<feature type="compositionally biased region" description="Basic residues" evidence="1">
    <location>
        <begin position="17"/>
        <end position="28"/>
    </location>
</feature>
<feature type="compositionally biased region" description="Basic and acidic residues" evidence="1">
    <location>
        <begin position="29"/>
        <end position="46"/>
    </location>
</feature>
<dbReference type="EMBL" id="CAJVCH010434380">
    <property type="protein sequence ID" value="CAG7818938.1"/>
    <property type="molecule type" value="Genomic_DNA"/>
</dbReference>
<comment type="caution">
    <text evidence="2">The sequence shown here is derived from an EMBL/GenBank/DDBJ whole genome shotgun (WGS) entry which is preliminary data.</text>
</comment>
<organism evidence="2 3">
    <name type="scientific">Allacma fusca</name>
    <dbReference type="NCBI Taxonomy" id="39272"/>
    <lineage>
        <taxon>Eukaryota</taxon>
        <taxon>Metazoa</taxon>
        <taxon>Ecdysozoa</taxon>
        <taxon>Arthropoda</taxon>
        <taxon>Hexapoda</taxon>
        <taxon>Collembola</taxon>
        <taxon>Symphypleona</taxon>
        <taxon>Sminthuridae</taxon>
        <taxon>Allacma</taxon>
    </lineage>
</organism>
<name>A0A8J2PEQ1_9HEXA</name>
<accession>A0A8J2PEQ1</accession>
<evidence type="ECO:0000256" key="1">
    <source>
        <dbReference type="SAM" id="MobiDB-lite"/>
    </source>
</evidence>
<dbReference type="Proteomes" id="UP000708208">
    <property type="component" value="Unassembled WGS sequence"/>
</dbReference>
<reference evidence="2" key="1">
    <citation type="submission" date="2021-06" db="EMBL/GenBank/DDBJ databases">
        <authorList>
            <person name="Hodson N. C."/>
            <person name="Mongue J. A."/>
            <person name="Jaron S. K."/>
        </authorList>
    </citation>
    <scope>NUCLEOTIDE SEQUENCE</scope>
</reference>
<feature type="compositionally biased region" description="Basic and acidic residues" evidence="1">
    <location>
        <begin position="139"/>
        <end position="151"/>
    </location>
</feature>
<sequence>MSPKDIEDLKEATRAIKSLRHHQSVSKLKRVDSSNKGARLTEDLKSSPETLSKVTKERRGGNSNNFSIENLIAKDKGGSNSSNAKGETKTDDIDVGAGEDHISMSDSVSVSMSDVSQPIDNYDLNDDEDELSVSGDPCPDPHEDHENDSNHSNHSFSRSTNPPSPNSDSPTTTKPPTTFSSSTQNNNNTTNHHSSSHSVNHSSNNSSNNTSSNVNSPGNFMVGSAANAALLPAYPLYAAAFLSAQSLLYNSPHYFHHSHHPNIPNQNGNAMSSMFHPPSHFGNHPMNNPAAAMLFNAKDLPGL</sequence>